<feature type="domain" description="Bacterial repeat" evidence="1">
    <location>
        <begin position="183"/>
        <end position="224"/>
    </location>
</feature>
<reference evidence="2" key="1">
    <citation type="journal article" date="2014" name="Front. Microbiol.">
        <title>High frequency of phylogenetically diverse reductive dehalogenase-homologous genes in deep subseafloor sedimentary metagenomes.</title>
        <authorList>
            <person name="Kawai M."/>
            <person name="Futagami T."/>
            <person name="Toyoda A."/>
            <person name="Takaki Y."/>
            <person name="Nishi S."/>
            <person name="Hori S."/>
            <person name="Arai W."/>
            <person name="Tsubouchi T."/>
            <person name="Morono Y."/>
            <person name="Uchiyama I."/>
            <person name="Ito T."/>
            <person name="Fujiyama A."/>
            <person name="Inagaki F."/>
            <person name="Takami H."/>
        </authorList>
    </citation>
    <scope>NUCLEOTIDE SEQUENCE</scope>
    <source>
        <strain evidence="2">Expedition CK06-06</strain>
    </source>
</reference>
<comment type="caution">
    <text evidence="2">The sequence shown here is derived from an EMBL/GenBank/DDBJ whole genome shotgun (WGS) entry which is preliminary data.</text>
</comment>
<gene>
    <name evidence="2" type="ORF">S12H4_22519</name>
</gene>
<name>X1T8P6_9ZZZZ</name>
<dbReference type="Pfam" id="PF18998">
    <property type="entry name" value="Flg_new_2"/>
    <property type="match status" value="1"/>
</dbReference>
<sequence length="231" mass="25240">TGVLPQEGTHNLIMNISDLQGNPLFSNVIGSLLARMPFEVPVPHAGTIIKKELEYDESRRLIPAYNVPQGERGKVHIWGRNDMPIRQKLGIHWIVQDPDGLIAEDYQDWQFMRMGPGNDHEFISPGRFDLNKPGTWTISISLSMNPDAPLTVDSYAGVLCTVAAVAPPPEAPPEAPPAEYTLEVAIEPPGAGHVLISSKGPYSAGEVVTLVATPYPGYEFDHWGGWPPYPG</sequence>
<dbReference type="AlphaFoldDB" id="X1T8P6"/>
<feature type="non-terminal residue" evidence="2">
    <location>
        <position position="1"/>
    </location>
</feature>
<dbReference type="EMBL" id="BARW01011760">
    <property type="protein sequence ID" value="GAI76379.1"/>
    <property type="molecule type" value="Genomic_DNA"/>
</dbReference>
<dbReference type="InterPro" id="IPR044060">
    <property type="entry name" value="Bacterial_rp_domain"/>
</dbReference>
<evidence type="ECO:0000259" key="1">
    <source>
        <dbReference type="Pfam" id="PF18998"/>
    </source>
</evidence>
<organism evidence="2">
    <name type="scientific">marine sediment metagenome</name>
    <dbReference type="NCBI Taxonomy" id="412755"/>
    <lineage>
        <taxon>unclassified sequences</taxon>
        <taxon>metagenomes</taxon>
        <taxon>ecological metagenomes</taxon>
    </lineage>
</organism>
<proteinExistence type="predicted"/>
<feature type="non-terminal residue" evidence="2">
    <location>
        <position position="231"/>
    </location>
</feature>
<protein>
    <recommendedName>
        <fullName evidence="1">Bacterial repeat domain-containing protein</fullName>
    </recommendedName>
</protein>
<accession>X1T8P6</accession>
<evidence type="ECO:0000313" key="2">
    <source>
        <dbReference type="EMBL" id="GAI76379.1"/>
    </source>
</evidence>